<reference evidence="1 2" key="1">
    <citation type="journal article" date="2012" name="PLoS Pathog.">
        <title>Diverse lifestyles and strategies of plant pathogenesis encoded in the genomes of eighteen Dothideomycetes fungi.</title>
        <authorList>
            <person name="Ohm R.A."/>
            <person name="Feau N."/>
            <person name="Henrissat B."/>
            <person name="Schoch C.L."/>
            <person name="Horwitz B.A."/>
            <person name="Barry K.W."/>
            <person name="Condon B.J."/>
            <person name="Copeland A.C."/>
            <person name="Dhillon B."/>
            <person name="Glaser F."/>
            <person name="Hesse C.N."/>
            <person name="Kosti I."/>
            <person name="LaButti K."/>
            <person name="Lindquist E.A."/>
            <person name="Lucas S."/>
            <person name="Salamov A.A."/>
            <person name="Bradshaw R.E."/>
            <person name="Ciuffetti L."/>
            <person name="Hamelin R.C."/>
            <person name="Kema G.H.J."/>
            <person name="Lawrence C."/>
            <person name="Scott J.A."/>
            <person name="Spatafora J.W."/>
            <person name="Turgeon B.G."/>
            <person name="de Wit P.J.G.M."/>
            <person name="Zhong S."/>
            <person name="Goodwin S.B."/>
            <person name="Grigoriev I.V."/>
        </authorList>
    </citation>
    <scope>NUCLEOTIDE SEQUENCE [LARGE SCALE GENOMIC DNA]</scope>
    <source>
        <strain evidence="1 2">CIRAD86</strain>
    </source>
</reference>
<protein>
    <submittedName>
        <fullName evidence="1">Uncharacterized protein</fullName>
    </submittedName>
</protein>
<keyword evidence="2" id="KW-1185">Reference proteome</keyword>
<dbReference type="EMBL" id="KB446555">
    <property type="protein sequence ID" value="EME88973.1"/>
    <property type="molecule type" value="Genomic_DNA"/>
</dbReference>
<gene>
    <name evidence="1" type="ORF">MYCFIDRAFT_170522</name>
</gene>
<organism evidence="1 2">
    <name type="scientific">Pseudocercospora fijiensis (strain CIRAD86)</name>
    <name type="common">Black leaf streak disease fungus</name>
    <name type="synonym">Mycosphaerella fijiensis</name>
    <dbReference type="NCBI Taxonomy" id="383855"/>
    <lineage>
        <taxon>Eukaryota</taxon>
        <taxon>Fungi</taxon>
        <taxon>Dikarya</taxon>
        <taxon>Ascomycota</taxon>
        <taxon>Pezizomycotina</taxon>
        <taxon>Dothideomycetes</taxon>
        <taxon>Dothideomycetidae</taxon>
        <taxon>Mycosphaerellales</taxon>
        <taxon>Mycosphaerellaceae</taxon>
        <taxon>Pseudocercospora</taxon>
    </lineage>
</organism>
<evidence type="ECO:0000313" key="2">
    <source>
        <dbReference type="Proteomes" id="UP000016932"/>
    </source>
</evidence>
<name>N1QC91_PSEFD</name>
<dbReference type="HOGENOM" id="CLU_1595250_0_0_1"/>
<dbReference type="GeneID" id="19332505"/>
<proteinExistence type="predicted"/>
<dbReference type="Proteomes" id="UP000016932">
    <property type="component" value="Unassembled WGS sequence"/>
</dbReference>
<dbReference type="VEuPathDB" id="FungiDB:MYCFIDRAFT_170522"/>
<dbReference type="KEGG" id="pfj:MYCFIDRAFT_170522"/>
<dbReference type="AlphaFoldDB" id="N1QC91"/>
<sequence>MKMLLHRNKSSLRIYGLIYLSCLPNPESPACFVPILLDNRKSHDTSKLLATSRTLLVFSPNLISPKDFEVVTVPFPETRSLTVTIAAMTLQSGLKKPPLLGSSILISSSYLEIPSVWVSLWRCITDRIDESHHLHLVSSAGMTRTYASISQQYHTVAYDHLPGIKHG</sequence>
<accession>N1QC91</accession>
<dbReference type="RefSeq" id="XP_007921796.1">
    <property type="nucleotide sequence ID" value="XM_007923605.1"/>
</dbReference>
<evidence type="ECO:0000313" key="1">
    <source>
        <dbReference type="EMBL" id="EME88973.1"/>
    </source>
</evidence>